<dbReference type="SMART" id="SM00382">
    <property type="entry name" value="AAA"/>
    <property type="match status" value="2"/>
</dbReference>
<dbReference type="EMBL" id="AP012057">
    <property type="protein sequence ID" value="BAN01702.1"/>
    <property type="molecule type" value="Genomic_DNA"/>
</dbReference>
<dbReference type="PANTHER" id="PTHR19211:SF14">
    <property type="entry name" value="ATP-BINDING CASSETTE SUB-FAMILY F MEMBER 1"/>
    <property type="match status" value="1"/>
</dbReference>
<evidence type="ECO:0000313" key="6">
    <source>
        <dbReference type="Proteomes" id="UP000011863"/>
    </source>
</evidence>
<accession>A0A6C7E6H9</accession>
<dbReference type="Pfam" id="PF12848">
    <property type="entry name" value="ABC_tran_Xtn"/>
    <property type="match status" value="1"/>
</dbReference>
<dbReference type="GO" id="GO:0005524">
    <property type="term" value="F:ATP binding"/>
    <property type="evidence" value="ECO:0007669"/>
    <property type="project" value="UniProtKB-KW"/>
</dbReference>
<evidence type="ECO:0000256" key="1">
    <source>
        <dbReference type="ARBA" id="ARBA00022737"/>
    </source>
</evidence>
<dbReference type="Pfam" id="PF00005">
    <property type="entry name" value="ABC_tran"/>
    <property type="match status" value="2"/>
</dbReference>
<dbReference type="InterPro" id="IPR050611">
    <property type="entry name" value="ABCF"/>
</dbReference>
<dbReference type="PANTHER" id="PTHR19211">
    <property type="entry name" value="ATP-BINDING TRANSPORT PROTEIN-RELATED"/>
    <property type="match status" value="1"/>
</dbReference>
<keyword evidence="3 5" id="KW-0067">ATP-binding</keyword>
<dbReference type="KEGG" id="aym:YM304_13880"/>
<dbReference type="Proteomes" id="UP000011863">
    <property type="component" value="Chromosome"/>
</dbReference>
<gene>
    <name evidence="5" type="ORF">YM304_13880</name>
</gene>
<dbReference type="PROSITE" id="PS00211">
    <property type="entry name" value="ABC_TRANSPORTER_1"/>
    <property type="match status" value="2"/>
</dbReference>
<organism evidence="5 6">
    <name type="scientific">Ilumatobacter coccineus (strain NBRC 103263 / KCTC 29153 / YM16-304)</name>
    <dbReference type="NCBI Taxonomy" id="1313172"/>
    <lineage>
        <taxon>Bacteria</taxon>
        <taxon>Bacillati</taxon>
        <taxon>Actinomycetota</taxon>
        <taxon>Acidimicrobiia</taxon>
        <taxon>Acidimicrobiales</taxon>
        <taxon>Ilumatobacteraceae</taxon>
        <taxon>Ilumatobacter</taxon>
    </lineage>
</organism>
<dbReference type="CDD" id="cd03221">
    <property type="entry name" value="ABCF_EF-3"/>
    <property type="match status" value="2"/>
</dbReference>
<feature type="domain" description="ABC transporter" evidence="4">
    <location>
        <begin position="2"/>
        <end position="254"/>
    </location>
</feature>
<dbReference type="InterPro" id="IPR003593">
    <property type="entry name" value="AAA+_ATPase"/>
</dbReference>
<dbReference type="OrthoDB" id="3169603at2"/>
<feature type="domain" description="ABC transporter" evidence="4">
    <location>
        <begin position="329"/>
        <end position="537"/>
    </location>
</feature>
<dbReference type="RefSeq" id="WP_015440949.1">
    <property type="nucleotide sequence ID" value="NC_020520.1"/>
</dbReference>
<evidence type="ECO:0000256" key="2">
    <source>
        <dbReference type="ARBA" id="ARBA00022741"/>
    </source>
</evidence>
<keyword evidence="2" id="KW-0547">Nucleotide-binding</keyword>
<proteinExistence type="predicted"/>
<protein>
    <submittedName>
        <fullName evidence="5">Putative ABC transporter ATP-binding protein</fullName>
    </submittedName>
</protein>
<evidence type="ECO:0000256" key="3">
    <source>
        <dbReference type="ARBA" id="ARBA00022840"/>
    </source>
</evidence>
<keyword evidence="1" id="KW-0677">Repeat</keyword>
<evidence type="ECO:0000313" key="5">
    <source>
        <dbReference type="EMBL" id="BAN01702.1"/>
    </source>
</evidence>
<dbReference type="PROSITE" id="PS50893">
    <property type="entry name" value="ABC_TRANSPORTER_2"/>
    <property type="match status" value="2"/>
</dbReference>
<dbReference type="InterPro" id="IPR032781">
    <property type="entry name" value="ABC_tran_Xtn"/>
</dbReference>
<dbReference type="InterPro" id="IPR027417">
    <property type="entry name" value="P-loop_NTPase"/>
</dbReference>
<dbReference type="AlphaFoldDB" id="A0A6C7E6H9"/>
<dbReference type="SUPFAM" id="SSF52540">
    <property type="entry name" value="P-loop containing nucleoside triphosphate hydrolases"/>
    <property type="match status" value="2"/>
</dbReference>
<dbReference type="InterPro" id="IPR003439">
    <property type="entry name" value="ABC_transporter-like_ATP-bd"/>
</dbReference>
<keyword evidence="6" id="KW-1185">Reference proteome</keyword>
<dbReference type="Gene3D" id="3.40.50.300">
    <property type="entry name" value="P-loop containing nucleotide triphosphate hydrolases"/>
    <property type="match status" value="2"/>
</dbReference>
<dbReference type="InterPro" id="IPR017871">
    <property type="entry name" value="ABC_transporter-like_CS"/>
</dbReference>
<name>A0A6C7E6H9_ILUCY</name>
<dbReference type="FunFam" id="3.40.50.300:FF:000011">
    <property type="entry name" value="Putative ABC transporter ATP-binding component"/>
    <property type="match status" value="1"/>
</dbReference>
<sequence>MLQAQAISVEVGGKLLVERASFTVMARDKVGIVGRNGAGKTSLFKVLGGENEPAAGHVLRKGGFGYLPQDPKIDTALDGRTCVTHILSGKGIDDEMMRMEKLRIAMEENPDERNVSRYIKAEEMFRTTGGYSAESEARAMAVGLGLPQDRLDLPLEVLSGGERRRVELSRILFAGTDVLCLDEPTNHLDADAKNWLLQYMRQYKGAMLVISHDLDLLDEAITRVIHLDRPDENAVGEIFEYKGTYSQYKRARAEDEARLTKKAAQQSKEIARMQGVVDRFGAKATKAAMAHSMEKKIARLETTRVNAPRNQKTFNVRFPPPPPCGETVITGTSLCKGYNGRAVFEDIDFDLGRGERLLVLGLNGAGKTSLLRILAGETEADLGDFEFGYQVQSGYYAQEHDNLRVNESLLTNIRDSVPRGVEMDDSHLRGLLGMFGLSGDKVFQDSGTLSGGEKTKLALAMLMTGKNNLLLLDEPTNNLDPPSREAIANALIDWPGAIIFVSHDTEFVKELEPTKVLLMPDGDLDYFSEEWLELVEMA</sequence>
<reference evidence="5 6" key="1">
    <citation type="journal article" date="2013" name="Int. J. Syst. Evol. Microbiol.">
        <title>Ilumatobacter nonamiense sp. nov. and Ilumatobacter coccineum sp. nov., isolated from seashore sand.</title>
        <authorList>
            <person name="Matsumoto A."/>
            <person name="Kasai H."/>
            <person name="Matsuo Y."/>
            <person name="Shizuri Y."/>
            <person name="Ichikawa N."/>
            <person name="Fujita N."/>
            <person name="Omura S."/>
            <person name="Takahashi Y."/>
        </authorList>
    </citation>
    <scope>NUCLEOTIDE SEQUENCE [LARGE SCALE GENOMIC DNA]</scope>
    <source>
        <strain evidence="6">NBRC 103263 / KCTC 29153 / YM16-304</strain>
    </source>
</reference>
<evidence type="ECO:0000259" key="4">
    <source>
        <dbReference type="PROSITE" id="PS50893"/>
    </source>
</evidence>
<dbReference type="GO" id="GO:0016887">
    <property type="term" value="F:ATP hydrolysis activity"/>
    <property type="evidence" value="ECO:0007669"/>
    <property type="project" value="InterPro"/>
</dbReference>